<dbReference type="InterPro" id="IPR016162">
    <property type="entry name" value="Ald_DH_N"/>
</dbReference>
<dbReference type="Gene3D" id="3.40.605.10">
    <property type="entry name" value="Aldehyde Dehydrogenase, Chain A, domain 1"/>
    <property type="match status" value="1"/>
</dbReference>
<dbReference type="InterPro" id="IPR015590">
    <property type="entry name" value="Aldehyde_DH_dom"/>
</dbReference>
<dbReference type="Pfam" id="PF00171">
    <property type="entry name" value="Aldedh"/>
    <property type="match status" value="1"/>
</dbReference>
<proteinExistence type="predicted"/>
<evidence type="ECO:0000256" key="1">
    <source>
        <dbReference type="ARBA" id="ARBA00023002"/>
    </source>
</evidence>
<sequence>MSNIHQEEWRAIQGGIDERLDTAQESARVFSTYTTERVQRIVQVMSKAGQEKAAFYAEWSVRETGRGNVDDNVIKNISCSTGLLERYRPVDFIDPVIDYEKKIIAFPKPAGIIAALIPSTNPVMTVYYKTMISMMTRNAIIFSPHPAASECSIHAVDFLSEVAEEAGAPAGTIQTLRHLGIESLEYLMQSPRISVILATGGPNRVRAAYSSGNPAIGMGPGNVPCFVHESADIGAAAEQIIASNSFDHALPCVSESVVLADRAIHARLRAAMAEANGYFVSGEEERKLRRYLFSNGEANPDAAGKSAVWLAKQAGFSVSENIKTLIVEIDGAGSDEPISKEKLFPVLGYMVIDGVQSAIDAAQTMLNIIGKGHSAVIHSRDPAVVARYAQALPVCRISVNTRGVEGSSGMSTNLTRGPVIGTGFFGGSSVDDNIGPQQLIQWSRAAYSVDADISMEDMAKAIGGILA</sequence>
<dbReference type="CDD" id="cd07122">
    <property type="entry name" value="ALDH_F20_ACDH"/>
    <property type="match status" value="1"/>
</dbReference>
<dbReference type="SUPFAM" id="SSF53720">
    <property type="entry name" value="ALDH-like"/>
    <property type="match status" value="1"/>
</dbReference>
<protein>
    <submittedName>
        <fullName evidence="3">Acyl-CoA reductase</fullName>
    </submittedName>
</protein>
<evidence type="ECO:0000259" key="2">
    <source>
        <dbReference type="Pfam" id="PF00171"/>
    </source>
</evidence>
<organism evidence="3">
    <name type="scientific">Candidatus Kentrum sp. MB</name>
    <dbReference type="NCBI Taxonomy" id="2138164"/>
    <lineage>
        <taxon>Bacteria</taxon>
        <taxon>Pseudomonadati</taxon>
        <taxon>Pseudomonadota</taxon>
        <taxon>Gammaproteobacteria</taxon>
        <taxon>Candidatus Kentrum</taxon>
    </lineage>
</organism>
<name>A0A450XC50_9GAMM</name>
<dbReference type="EMBL" id="CAADFO010000023">
    <property type="protein sequence ID" value="VFK26861.1"/>
    <property type="molecule type" value="Genomic_DNA"/>
</dbReference>
<dbReference type="PANTHER" id="PTHR11699">
    <property type="entry name" value="ALDEHYDE DEHYDROGENASE-RELATED"/>
    <property type="match status" value="1"/>
</dbReference>
<dbReference type="GO" id="GO:0016620">
    <property type="term" value="F:oxidoreductase activity, acting on the aldehyde or oxo group of donors, NAD or NADP as acceptor"/>
    <property type="evidence" value="ECO:0007669"/>
    <property type="project" value="InterPro"/>
</dbReference>
<gene>
    <name evidence="3" type="ORF">BECKMB1821G_GA0114241_102335</name>
</gene>
<accession>A0A450XC50</accession>
<reference evidence="3" key="1">
    <citation type="submission" date="2019-02" db="EMBL/GenBank/DDBJ databases">
        <authorList>
            <person name="Gruber-Vodicka R. H."/>
            <person name="Seah K. B. B."/>
        </authorList>
    </citation>
    <scope>NUCLEOTIDE SEQUENCE</scope>
    <source>
        <strain evidence="3">BECK_BZ197</strain>
    </source>
</reference>
<dbReference type="Gene3D" id="3.40.309.10">
    <property type="entry name" value="Aldehyde Dehydrogenase, Chain A, domain 2"/>
    <property type="match status" value="1"/>
</dbReference>
<feature type="domain" description="Aldehyde dehydrogenase" evidence="2">
    <location>
        <begin position="16"/>
        <end position="275"/>
    </location>
</feature>
<dbReference type="InterPro" id="IPR016163">
    <property type="entry name" value="Ald_DH_C"/>
</dbReference>
<dbReference type="InterPro" id="IPR016161">
    <property type="entry name" value="Ald_DH/histidinol_DH"/>
</dbReference>
<dbReference type="AlphaFoldDB" id="A0A450XC50"/>
<keyword evidence="1" id="KW-0560">Oxidoreductase</keyword>
<evidence type="ECO:0000313" key="3">
    <source>
        <dbReference type="EMBL" id="VFK26861.1"/>
    </source>
</evidence>